<protein>
    <recommendedName>
        <fullName evidence="2">Mannosyl-glycoprotein endo-beta-N-acetylglucosamidase-like domain-containing protein</fullName>
    </recommendedName>
</protein>
<dbReference type="GO" id="GO:0004040">
    <property type="term" value="F:amidase activity"/>
    <property type="evidence" value="ECO:0007669"/>
    <property type="project" value="InterPro"/>
</dbReference>
<organism evidence="3 4">
    <name type="scientific">Caedimonas varicaedens</name>
    <dbReference type="NCBI Taxonomy" id="1629334"/>
    <lineage>
        <taxon>Bacteria</taxon>
        <taxon>Pseudomonadati</taxon>
        <taxon>Pseudomonadota</taxon>
        <taxon>Alphaproteobacteria</taxon>
        <taxon>Holosporales</taxon>
        <taxon>Caedimonadaceae</taxon>
        <taxon>Caedimonas</taxon>
    </lineage>
</organism>
<comment type="caution">
    <text evidence="3">The sequence shown here is derived from an EMBL/GenBank/DDBJ whole genome shotgun (WGS) entry which is preliminary data.</text>
</comment>
<dbReference type="STRING" id="1629334.Cva_01304"/>
<dbReference type="AlphaFoldDB" id="A0A0K8MDL6"/>
<gene>
    <name evidence="3" type="ORF">Cva_01304</name>
</gene>
<feature type="transmembrane region" description="Helical" evidence="1">
    <location>
        <begin position="17"/>
        <end position="37"/>
    </location>
</feature>
<dbReference type="InterPro" id="IPR002901">
    <property type="entry name" value="MGlyc_endo_b_GlcNAc-like_dom"/>
</dbReference>
<dbReference type="Proteomes" id="UP000036771">
    <property type="component" value="Unassembled WGS sequence"/>
</dbReference>
<sequence length="310" mass="35349">MNQKSNFIKSGHYGHKLIMGGVTVMVVTLYGLVFWNVRHTTSALRGTETLFIAQESSLISVIKQVNADYKEDLQTSLNCRPFAECSKLEEAMRIARTYPTRFSSNLAYLTNISSRKETFVSNLLPSILAHNEKVQSEREYLLILKKIKDTGKKLNFEQMQRLNNLALKYKLRRVTIAELLKRVDVIPPSLALGQAVVETGWGGSLAAQRFNSPFGMMKSRTRVFSYNSLQESVSHYIHNLNTHEAYAPMRAIRAKLRNTGEQLCPLKLAEGLLRYSELGRTYTGRVKTIIKSFGFQQYDKARLTSFYQQS</sequence>
<accession>A0A0K8MDL6</accession>
<dbReference type="InterPro" id="IPR053195">
    <property type="entry name" value="Bax-like"/>
</dbReference>
<dbReference type="Gene3D" id="1.10.530.10">
    <property type="match status" value="1"/>
</dbReference>
<dbReference type="Pfam" id="PF01832">
    <property type="entry name" value="Glucosaminidase"/>
    <property type="match status" value="1"/>
</dbReference>
<dbReference type="EMBL" id="BBVC01000074">
    <property type="protein sequence ID" value="GAO98640.1"/>
    <property type="molecule type" value="Genomic_DNA"/>
</dbReference>
<keyword evidence="1" id="KW-0472">Membrane</keyword>
<name>A0A0K8MDL6_9PROT</name>
<evidence type="ECO:0000256" key="1">
    <source>
        <dbReference type="SAM" id="Phobius"/>
    </source>
</evidence>
<dbReference type="PANTHER" id="PTHR40572:SF1">
    <property type="entry name" value="PROTEIN BAX"/>
    <property type="match status" value="1"/>
</dbReference>
<keyword evidence="4" id="KW-1185">Reference proteome</keyword>
<dbReference type="OrthoDB" id="9788155at2"/>
<evidence type="ECO:0000259" key="2">
    <source>
        <dbReference type="Pfam" id="PF01832"/>
    </source>
</evidence>
<evidence type="ECO:0000313" key="3">
    <source>
        <dbReference type="EMBL" id="GAO98640.1"/>
    </source>
</evidence>
<keyword evidence="1" id="KW-1133">Transmembrane helix</keyword>
<proteinExistence type="predicted"/>
<reference evidence="3 4" key="1">
    <citation type="submission" date="2015-03" db="EMBL/GenBank/DDBJ databases">
        <title>Caedibacter varicaedens, whole genome shotgun sequence.</title>
        <authorList>
            <person name="Suzuki H."/>
            <person name="Dapper A.L."/>
            <person name="Gibson A.K."/>
            <person name="Jackson C."/>
            <person name="Lee H."/>
            <person name="Pejaver V.R."/>
            <person name="Doak T."/>
            <person name="Lynch M."/>
        </authorList>
    </citation>
    <scope>NUCLEOTIDE SEQUENCE [LARGE SCALE GENOMIC DNA]</scope>
</reference>
<keyword evidence="1" id="KW-0812">Transmembrane</keyword>
<evidence type="ECO:0000313" key="4">
    <source>
        <dbReference type="Proteomes" id="UP000036771"/>
    </source>
</evidence>
<dbReference type="PANTHER" id="PTHR40572">
    <property type="entry name" value="PROTEIN BAX"/>
    <property type="match status" value="1"/>
</dbReference>
<feature type="domain" description="Mannosyl-glycoprotein endo-beta-N-acetylglucosamidase-like" evidence="2">
    <location>
        <begin position="178"/>
        <end position="251"/>
    </location>
</feature>